<dbReference type="InterPro" id="IPR013815">
    <property type="entry name" value="ATP_grasp_subdomain_1"/>
</dbReference>
<reference evidence="9 10" key="1">
    <citation type="submission" date="2020-05" db="EMBL/GenBank/DDBJ databases">
        <title>Aquirufa sp. strain 15G-AUS-rot a new Aquirufa species.</title>
        <authorList>
            <person name="Pitt A."/>
            <person name="Hahn M.W."/>
        </authorList>
    </citation>
    <scope>NUCLEOTIDE SEQUENCE [LARGE SCALE GENOMIC DNA]</scope>
    <source>
        <strain evidence="9 10">15G-AUS-rot</strain>
    </source>
</reference>
<dbReference type="KEGG" id="aqg:HRU87_07060"/>
<keyword evidence="6" id="KW-0479">Metal-binding</keyword>
<feature type="active site" evidence="5">
    <location>
        <position position="22"/>
    </location>
</feature>
<comment type="subcellular location">
    <subcellularLocation>
        <location evidence="4">Cytoplasm</location>
    </subcellularLocation>
</comment>
<feature type="domain" description="ATP-grasp" evidence="8">
    <location>
        <begin position="108"/>
        <end position="315"/>
    </location>
</feature>
<keyword evidence="6" id="KW-0464">Manganese</keyword>
<dbReference type="SUPFAM" id="SSF52440">
    <property type="entry name" value="PreATP-grasp domain"/>
    <property type="match status" value="1"/>
</dbReference>
<dbReference type="AlphaFoldDB" id="A0A7D4UIX6"/>
<dbReference type="PROSITE" id="PS50975">
    <property type="entry name" value="ATP_GRASP"/>
    <property type="match status" value="1"/>
</dbReference>
<sequence>MRQQGLAVKPHVLILAGGISHERDVSLKSGRRVADALTDAGAQVEIREPDDELIGHLMASRPDVVWSTLHGSVGEDGSLQDLLRLAHIPFVGSDSDGAKLAWNKPAAKVIMKRHGVQTPDSITLPKSTFRELNAEAVLALVAAELAFPLVVKPAMSGSAQGVSKVENAQQFAKAMVDAFVYCDHALIEKFVAGTELAISVIDLGFGARALPAVEVEPFSGQFGYQERYVPGETNYYVPARLRPTELERAAELALLAHSALRLRHLSRVDIIVDHEGTPWFLEANVTPGMTETSLFPQAILAEGETLSEAYLSIATAAIRS</sequence>
<dbReference type="NCBIfam" id="NF002378">
    <property type="entry name" value="PRK01372.1"/>
    <property type="match status" value="1"/>
</dbReference>
<keyword evidence="2 4" id="KW-0436">Ligase</keyword>
<keyword evidence="4" id="KW-0573">Peptidoglycan synthesis</keyword>
<keyword evidence="7" id="KW-0547">Nucleotide-binding</keyword>
<dbReference type="GO" id="GO:0005524">
    <property type="term" value="F:ATP binding"/>
    <property type="evidence" value="ECO:0007669"/>
    <property type="project" value="UniProtKB-UniRule"/>
</dbReference>
<dbReference type="GO" id="GO:0071555">
    <property type="term" value="P:cell wall organization"/>
    <property type="evidence" value="ECO:0007669"/>
    <property type="project" value="UniProtKB-KW"/>
</dbReference>
<dbReference type="Gene3D" id="3.30.470.20">
    <property type="entry name" value="ATP-grasp fold, B domain"/>
    <property type="match status" value="1"/>
</dbReference>
<dbReference type="InterPro" id="IPR011095">
    <property type="entry name" value="Dala_Dala_lig_C"/>
</dbReference>
<comment type="catalytic activity">
    <reaction evidence="4">
        <text>2 D-alanine + ATP = D-alanyl-D-alanine + ADP + phosphate + H(+)</text>
        <dbReference type="Rhea" id="RHEA:11224"/>
        <dbReference type="ChEBI" id="CHEBI:15378"/>
        <dbReference type="ChEBI" id="CHEBI:30616"/>
        <dbReference type="ChEBI" id="CHEBI:43474"/>
        <dbReference type="ChEBI" id="CHEBI:57416"/>
        <dbReference type="ChEBI" id="CHEBI:57822"/>
        <dbReference type="ChEBI" id="CHEBI:456216"/>
        <dbReference type="EC" id="6.3.2.4"/>
    </reaction>
</comment>
<dbReference type="PIRSF" id="PIRSF039102">
    <property type="entry name" value="Ddl/VanB"/>
    <property type="match status" value="1"/>
</dbReference>
<evidence type="ECO:0000259" key="8">
    <source>
        <dbReference type="PROSITE" id="PS50975"/>
    </source>
</evidence>
<dbReference type="InterPro" id="IPR011127">
    <property type="entry name" value="Dala_Dala_lig_N"/>
</dbReference>
<evidence type="ECO:0000256" key="7">
    <source>
        <dbReference type="PROSITE-ProRule" id="PRU00409"/>
    </source>
</evidence>
<feature type="binding site" evidence="6">
    <location>
        <position position="269"/>
    </location>
    <ligand>
        <name>Mg(2+)</name>
        <dbReference type="ChEBI" id="CHEBI:18420"/>
        <label>1</label>
    </ligand>
</feature>
<dbReference type="InterPro" id="IPR005905">
    <property type="entry name" value="D_ala_D_ala"/>
</dbReference>
<protein>
    <recommendedName>
        <fullName evidence="4">D-alanine--D-alanine ligase</fullName>
        <ecNumber evidence="4">6.3.2.4</ecNumber>
    </recommendedName>
    <alternativeName>
        <fullName evidence="4">D-Ala-D-Ala ligase</fullName>
    </alternativeName>
    <alternativeName>
        <fullName evidence="4">D-alanylalanine synthetase</fullName>
    </alternativeName>
</protein>
<dbReference type="GO" id="GO:0005737">
    <property type="term" value="C:cytoplasm"/>
    <property type="evidence" value="ECO:0007669"/>
    <property type="project" value="UniProtKB-SubCell"/>
</dbReference>
<dbReference type="GO" id="GO:0008716">
    <property type="term" value="F:D-alanine-D-alanine ligase activity"/>
    <property type="evidence" value="ECO:0007669"/>
    <property type="project" value="UniProtKB-UniRule"/>
</dbReference>
<comment type="similarity">
    <text evidence="1 4">Belongs to the D-alanine--D-alanine ligase family.</text>
</comment>
<feature type="binding site" evidence="6">
    <location>
        <position position="282"/>
    </location>
    <ligand>
        <name>Mg(2+)</name>
        <dbReference type="ChEBI" id="CHEBI:18420"/>
        <label>2</label>
    </ligand>
</feature>
<evidence type="ECO:0000256" key="3">
    <source>
        <dbReference type="ARBA" id="ARBA00023316"/>
    </source>
</evidence>
<evidence type="ECO:0000256" key="1">
    <source>
        <dbReference type="ARBA" id="ARBA00010871"/>
    </source>
</evidence>
<dbReference type="PANTHER" id="PTHR23132:SF23">
    <property type="entry name" value="D-ALANINE--D-ALANINE LIGASE B"/>
    <property type="match status" value="1"/>
</dbReference>
<dbReference type="InterPro" id="IPR011761">
    <property type="entry name" value="ATP-grasp"/>
</dbReference>
<evidence type="ECO:0000313" key="10">
    <source>
        <dbReference type="Proteomes" id="UP000501003"/>
    </source>
</evidence>
<dbReference type="GO" id="GO:0046872">
    <property type="term" value="F:metal ion binding"/>
    <property type="evidence" value="ECO:0007669"/>
    <property type="project" value="UniProtKB-KW"/>
</dbReference>
<keyword evidence="4" id="KW-0963">Cytoplasm</keyword>
<dbReference type="InterPro" id="IPR016185">
    <property type="entry name" value="PreATP-grasp_dom_sf"/>
</dbReference>
<dbReference type="Pfam" id="PF07478">
    <property type="entry name" value="Dala_Dala_lig_C"/>
    <property type="match status" value="1"/>
</dbReference>
<dbReference type="SUPFAM" id="SSF56059">
    <property type="entry name" value="Glutathione synthetase ATP-binding domain-like"/>
    <property type="match status" value="1"/>
</dbReference>
<evidence type="ECO:0000256" key="5">
    <source>
        <dbReference type="PIRSR" id="PIRSR039102-1"/>
    </source>
</evidence>
<evidence type="ECO:0000256" key="4">
    <source>
        <dbReference type="HAMAP-Rule" id="MF_00047"/>
    </source>
</evidence>
<dbReference type="PANTHER" id="PTHR23132">
    <property type="entry name" value="D-ALANINE--D-ALANINE LIGASE"/>
    <property type="match status" value="1"/>
</dbReference>
<feature type="binding site" evidence="6">
    <location>
        <position position="284"/>
    </location>
    <ligand>
        <name>Mg(2+)</name>
        <dbReference type="ChEBI" id="CHEBI:18420"/>
        <label>2</label>
    </ligand>
</feature>
<feature type="active site" evidence="5">
    <location>
        <position position="293"/>
    </location>
</feature>
<organism evidence="9 10">
    <name type="scientific">Aquiluna borgnonia</name>
    <dbReference type="NCBI Taxonomy" id="2499157"/>
    <lineage>
        <taxon>Bacteria</taxon>
        <taxon>Bacillati</taxon>
        <taxon>Actinomycetota</taxon>
        <taxon>Actinomycetes</taxon>
        <taxon>Micrococcales</taxon>
        <taxon>Microbacteriaceae</taxon>
        <taxon>Luna cluster</taxon>
        <taxon>Luna-1 subcluster</taxon>
        <taxon>Aquiluna</taxon>
    </lineage>
</organism>
<comment type="pathway">
    <text evidence="4">Cell wall biogenesis; peptidoglycan biosynthesis.</text>
</comment>
<dbReference type="Gene3D" id="3.30.1490.20">
    <property type="entry name" value="ATP-grasp fold, A domain"/>
    <property type="match status" value="1"/>
</dbReference>
<gene>
    <name evidence="4" type="primary">ddl</name>
    <name evidence="9" type="ORF">HRU87_07060</name>
</gene>
<comment type="cofactor">
    <cofactor evidence="6">
        <name>Mg(2+)</name>
        <dbReference type="ChEBI" id="CHEBI:18420"/>
    </cofactor>
    <cofactor evidence="6">
        <name>Mn(2+)</name>
        <dbReference type="ChEBI" id="CHEBI:29035"/>
    </cofactor>
    <text evidence="6">Binds 2 magnesium or manganese ions per subunit.</text>
</comment>
<dbReference type="GO" id="GO:0008360">
    <property type="term" value="P:regulation of cell shape"/>
    <property type="evidence" value="ECO:0007669"/>
    <property type="project" value="UniProtKB-KW"/>
</dbReference>
<keyword evidence="3 4" id="KW-0961">Cell wall biogenesis/degradation</keyword>
<feature type="active site" evidence="5">
    <location>
        <position position="158"/>
    </location>
</feature>
<name>A0A7D4UIX6_9MICO</name>
<accession>A0A7D4UIX6</accession>
<dbReference type="Pfam" id="PF01820">
    <property type="entry name" value="Dala_Dala_lig_N"/>
    <property type="match status" value="1"/>
</dbReference>
<dbReference type="Proteomes" id="UP000501003">
    <property type="component" value="Chromosome"/>
</dbReference>
<dbReference type="HAMAP" id="MF_00047">
    <property type="entry name" value="Dala_Dala_lig"/>
    <property type="match status" value="1"/>
</dbReference>
<proteinExistence type="inferred from homology"/>
<comment type="function">
    <text evidence="4">Cell wall formation.</text>
</comment>
<evidence type="ECO:0000313" key="9">
    <source>
        <dbReference type="EMBL" id="QKJ26000.1"/>
    </source>
</evidence>
<evidence type="ECO:0000256" key="6">
    <source>
        <dbReference type="PIRSR" id="PIRSR039102-3"/>
    </source>
</evidence>
<keyword evidence="10" id="KW-1185">Reference proteome</keyword>
<keyword evidence="7" id="KW-0067">ATP-binding</keyword>
<keyword evidence="6" id="KW-0460">Magnesium</keyword>
<dbReference type="EMBL" id="CP054056">
    <property type="protein sequence ID" value="QKJ26000.1"/>
    <property type="molecule type" value="Genomic_DNA"/>
</dbReference>
<dbReference type="EC" id="6.3.2.4" evidence="4"/>
<dbReference type="UniPathway" id="UPA00219"/>
<feature type="binding site" evidence="6">
    <location>
        <position position="282"/>
    </location>
    <ligand>
        <name>Mg(2+)</name>
        <dbReference type="ChEBI" id="CHEBI:18420"/>
        <label>1</label>
    </ligand>
</feature>
<keyword evidence="4" id="KW-0133">Cell shape</keyword>
<evidence type="ECO:0000256" key="2">
    <source>
        <dbReference type="ARBA" id="ARBA00022598"/>
    </source>
</evidence>
<dbReference type="Gene3D" id="3.40.50.20">
    <property type="match status" value="1"/>
</dbReference>
<dbReference type="GO" id="GO:0009252">
    <property type="term" value="P:peptidoglycan biosynthetic process"/>
    <property type="evidence" value="ECO:0007669"/>
    <property type="project" value="UniProtKB-UniRule"/>
</dbReference>